<keyword evidence="4 7" id="KW-0863">Zinc-finger</keyword>
<dbReference type="Gene3D" id="3.30.160.60">
    <property type="entry name" value="Classic Zinc Finger"/>
    <property type="match status" value="3"/>
</dbReference>
<comment type="caution">
    <text evidence="10">The sequence shown here is derived from an EMBL/GenBank/DDBJ whole genome shotgun (WGS) entry which is preliminary data.</text>
</comment>
<dbReference type="AlphaFoldDB" id="A0A8J8P3S9"/>
<feature type="region of interest" description="Disordered" evidence="8">
    <location>
        <begin position="509"/>
        <end position="542"/>
    </location>
</feature>
<dbReference type="GO" id="GO:0010468">
    <property type="term" value="P:regulation of gene expression"/>
    <property type="evidence" value="ECO:0007669"/>
    <property type="project" value="TreeGrafter"/>
</dbReference>
<proteinExistence type="predicted"/>
<dbReference type="PANTHER" id="PTHR16515:SF49">
    <property type="entry name" value="GASTRULA ZINC FINGER PROTEIN XLCGF49.1-LIKE-RELATED"/>
    <property type="match status" value="1"/>
</dbReference>
<feature type="compositionally biased region" description="Polar residues" evidence="8">
    <location>
        <begin position="15"/>
        <end position="30"/>
    </location>
</feature>
<feature type="compositionally biased region" description="Basic and acidic residues" evidence="8">
    <location>
        <begin position="978"/>
        <end position="988"/>
    </location>
</feature>
<dbReference type="EMBL" id="RRYP01001769">
    <property type="protein sequence ID" value="TNV85514.1"/>
    <property type="molecule type" value="Genomic_DNA"/>
</dbReference>
<feature type="region of interest" description="Disordered" evidence="8">
    <location>
        <begin position="1"/>
        <end position="30"/>
    </location>
</feature>
<feature type="compositionally biased region" description="Low complexity" evidence="8">
    <location>
        <begin position="990"/>
        <end position="1000"/>
    </location>
</feature>
<feature type="domain" description="C2H2-type" evidence="9">
    <location>
        <begin position="397"/>
        <end position="425"/>
    </location>
</feature>
<evidence type="ECO:0000256" key="3">
    <source>
        <dbReference type="ARBA" id="ARBA00022737"/>
    </source>
</evidence>
<dbReference type="InterPro" id="IPR036236">
    <property type="entry name" value="Znf_C2H2_sf"/>
</dbReference>
<accession>A0A8J8P3S9</accession>
<dbReference type="Proteomes" id="UP000785679">
    <property type="component" value="Unassembled WGS sequence"/>
</dbReference>
<keyword evidence="2" id="KW-0479">Metal-binding</keyword>
<feature type="region of interest" description="Disordered" evidence="8">
    <location>
        <begin position="640"/>
        <end position="660"/>
    </location>
</feature>
<dbReference type="PROSITE" id="PS50157">
    <property type="entry name" value="ZINC_FINGER_C2H2_2"/>
    <property type="match status" value="4"/>
</dbReference>
<evidence type="ECO:0000256" key="6">
    <source>
        <dbReference type="ARBA" id="ARBA00023242"/>
    </source>
</evidence>
<keyword evidence="3" id="KW-0677">Repeat</keyword>
<gene>
    <name evidence="10" type="ORF">FGO68_gene8440</name>
</gene>
<keyword evidence="11" id="KW-1185">Reference proteome</keyword>
<evidence type="ECO:0000256" key="4">
    <source>
        <dbReference type="ARBA" id="ARBA00022771"/>
    </source>
</evidence>
<comment type="subcellular location">
    <subcellularLocation>
        <location evidence="1">Nucleus</location>
    </subcellularLocation>
</comment>
<feature type="domain" description="C2H2-type" evidence="9">
    <location>
        <begin position="459"/>
        <end position="486"/>
    </location>
</feature>
<protein>
    <recommendedName>
        <fullName evidence="9">C2H2-type domain-containing protein</fullName>
    </recommendedName>
</protein>
<evidence type="ECO:0000256" key="8">
    <source>
        <dbReference type="SAM" id="MobiDB-lite"/>
    </source>
</evidence>
<name>A0A8J8P3S9_HALGN</name>
<dbReference type="OrthoDB" id="8922241at2759"/>
<reference evidence="10" key="1">
    <citation type="submission" date="2019-06" db="EMBL/GenBank/DDBJ databases">
        <authorList>
            <person name="Zheng W."/>
        </authorList>
    </citation>
    <scope>NUCLEOTIDE SEQUENCE</scope>
    <source>
        <strain evidence="10">QDHG01</strain>
    </source>
</reference>
<evidence type="ECO:0000259" key="9">
    <source>
        <dbReference type="PROSITE" id="PS50157"/>
    </source>
</evidence>
<dbReference type="SUPFAM" id="SSF57667">
    <property type="entry name" value="beta-beta-alpha zinc fingers"/>
    <property type="match status" value="2"/>
</dbReference>
<evidence type="ECO:0000256" key="1">
    <source>
        <dbReference type="ARBA" id="ARBA00004123"/>
    </source>
</evidence>
<organism evidence="10 11">
    <name type="scientific">Halteria grandinella</name>
    <dbReference type="NCBI Taxonomy" id="5974"/>
    <lineage>
        <taxon>Eukaryota</taxon>
        <taxon>Sar</taxon>
        <taxon>Alveolata</taxon>
        <taxon>Ciliophora</taxon>
        <taxon>Intramacronucleata</taxon>
        <taxon>Spirotrichea</taxon>
        <taxon>Stichotrichia</taxon>
        <taxon>Sporadotrichida</taxon>
        <taxon>Halteriidae</taxon>
        <taxon>Halteria</taxon>
    </lineage>
</organism>
<dbReference type="PANTHER" id="PTHR16515">
    <property type="entry name" value="PR DOMAIN ZINC FINGER PROTEIN"/>
    <property type="match status" value="1"/>
</dbReference>
<keyword evidence="6" id="KW-0539">Nucleus</keyword>
<evidence type="ECO:0000256" key="5">
    <source>
        <dbReference type="ARBA" id="ARBA00022833"/>
    </source>
</evidence>
<evidence type="ECO:0000256" key="2">
    <source>
        <dbReference type="ARBA" id="ARBA00022723"/>
    </source>
</evidence>
<feature type="region of interest" description="Disordered" evidence="8">
    <location>
        <begin position="970"/>
        <end position="1010"/>
    </location>
</feature>
<dbReference type="PROSITE" id="PS00028">
    <property type="entry name" value="ZINC_FINGER_C2H2_1"/>
    <property type="match status" value="4"/>
</dbReference>
<evidence type="ECO:0000313" key="11">
    <source>
        <dbReference type="Proteomes" id="UP000785679"/>
    </source>
</evidence>
<dbReference type="InterPro" id="IPR013087">
    <property type="entry name" value="Znf_C2H2_type"/>
</dbReference>
<evidence type="ECO:0000256" key="7">
    <source>
        <dbReference type="PROSITE-ProRule" id="PRU00042"/>
    </source>
</evidence>
<dbReference type="GO" id="GO:0005634">
    <property type="term" value="C:nucleus"/>
    <property type="evidence" value="ECO:0007669"/>
    <property type="project" value="UniProtKB-SubCell"/>
</dbReference>
<feature type="domain" description="C2H2-type" evidence="9">
    <location>
        <begin position="429"/>
        <end position="458"/>
    </location>
</feature>
<dbReference type="InterPro" id="IPR050331">
    <property type="entry name" value="Zinc_finger"/>
</dbReference>
<dbReference type="FunFam" id="3.30.160.60:FF:000125">
    <property type="entry name" value="Putative zinc finger protein 143"/>
    <property type="match status" value="1"/>
</dbReference>
<dbReference type="SMART" id="SM00355">
    <property type="entry name" value="ZnF_C2H2"/>
    <property type="match status" value="4"/>
</dbReference>
<feature type="domain" description="C2H2-type" evidence="9">
    <location>
        <begin position="487"/>
        <end position="515"/>
    </location>
</feature>
<dbReference type="Pfam" id="PF00096">
    <property type="entry name" value="zf-C2H2"/>
    <property type="match status" value="2"/>
</dbReference>
<evidence type="ECO:0000313" key="10">
    <source>
        <dbReference type="EMBL" id="TNV85514.1"/>
    </source>
</evidence>
<dbReference type="GO" id="GO:0008270">
    <property type="term" value="F:zinc ion binding"/>
    <property type="evidence" value="ECO:0007669"/>
    <property type="project" value="UniProtKB-KW"/>
</dbReference>
<sequence length="1010" mass="114573">MYLPKQEGADHYHATNINGPQSPTNFSFGSNQQSHLICEENEENAICTQQFNQCMGDEDENSFVKHQLYNNNYGNKRHCREQSPSILITQGSNQDYPNDFNSLSSKNFENERIQSLERAQRHLGLDQQQITCSNVSARRHEGDPFIGGMAHHITAGLQRQAALGAQLVEASKIVGGELGKRRRRVGRNSEFVQEGCDDEDGSSIEADDELSHELSAEYKQIGHCAFQEFCMIASWNNINFHQKKVQIVNIIIVNREGFARNLFGAKPATINLTEDYKKRLNSTIPTPTTNCKLENPKNQGIRQNGQGIKAVQDIQDGQCYTSGIISSTIFVQNPKNSPNQGTLATNLSTTISTAPTSRILHDAKKQTEQKFSLKYSDPPKSPQNIALELESQQSNGFICELCGQMFTRNNRRRIHILNKHTPESDKPMFKCEHPGCEKTFSEKGNLKVHQRTHSGEKPFGCQFCDMRFTSLGNKRDHERRHQQFKPYQCEFCDKSYFRRYLLNNHLSTHHKGKESQHHEIFQHPPSKPPKSPQPHQMAGLVDATSTRHDISQIVNPQKGKDNNSTETAKSTKDILHMVDHNLPQATFKITELENSQRQDKTVIVDKKLDSVVQKSAGIQQLSLALKFIASQPDLRADGQLPESRYQAGSPTAKQLDSRKISRTTQYTTHEESFLSQKFTPSIQNFCQRADGMLDEKVYFSKQNKQHGNFECSLAERNIENQGVLPVYPSEQYELKRIMDQSSFSHIRGPRFQNIDNYSVINAKLTDNKSDCALFGDRQSRQIQNQAIFAPGGRDFEALKDNQLRCSEQVAKNCKNMATVTAGASYFQSVYPVEVDECNSVVNHVSSPRLSFNEESAGEENLVSKAYDHDDTKNYQQRVDSTYLQLYCNEVTQELTGNSNRAEYLQSDSQSFPKAQNELEFQRICPTKTDLAKSTISFTQPNGPHSHAETPKFKNEDEQLQMIFPAVASLELGEESEAREEGRKFDPKPPRSSSLPKSWLKQMDLSFRNIE</sequence>
<keyword evidence="5" id="KW-0862">Zinc</keyword>